<dbReference type="InParanoid" id="A0A167M391"/>
<dbReference type="PROSITE" id="PS01360">
    <property type="entry name" value="ZF_MYND_1"/>
    <property type="match status" value="1"/>
</dbReference>
<proteinExistence type="predicted"/>
<dbReference type="GeneID" id="29004398"/>
<evidence type="ECO:0000256" key="3">
    <source>
        <dbReference type="ARBA" id="ARBA00022833"/>
    </source>
</evidence>
<keyword evidence="3" id="KW-0862">Zinc</keyword>
<dbReference type="AlphaFoldDB" id="A0A167M391"/>
<evidence type="ECO:0000313" key="8">
    <source>
        <dbReference type="Proteomes" id="UP000077315"/>
    </source>
</evidence>
<dbReference type="VEuPathDB" id="FungiDB:PHYBLDRAFT_79705"/>
<feature type="compositionally biased region" description="Low complexity" evidence="5">
    <location>
        <begin position="208"/>
        <end position="237"/>
    </location>
</feature>
<accession>A0A167M391</accession>
<dbReference type="Pfam" id="PF01753">
    <property type="entry name" value="zf-MYND"/>
    <property type="match status" value="1"/>
</dbReference>
<dbReference type="GO" id="GO:0008270">
    <property type="term" value="F:zinc ion binding"/>
    <property type="evidence" value="ECO:0007669"/>
    <property type="project" value="UniProtKB-KW"/>
</dbReference>
<dbReference type="SUPFAM" id="SSF144232">
    <property type="entry name" value="HIT/MYND zinc finger-like"/>
    <property type="match status" value="1"/>
</dbReference>
<protein>
    <recommendedName>
        <fullName evidence="6">MYND-type domain-containing protein</fullName>
    </recommendedName>
</protein>
<sequence>MPALKTPQTQVVFQDINQSILSSLHTAATTQVYHYEVGGRCIGCDVVANIHRTAILVARQQEPIVCNGVLLELVSQTIRLLSSHLETHTTHYLSWFDNLSLDLWEFSKQLKDETNESDIHPLNLTTPPYSPSEEKYMVFEDPENYRRATRAEIYYFRALMNEYASTNIEEAIQYYRKCVTVRPTLLPSHHHIQQSAAAALQRLGATNSDSSSAFKSRTSSVSSRSLGSSSSSTSCSSCGKEKRVMPVCAKCKTRYYCGMACLKADKAKHSLYCTTKKKRFGN</sequence>
<evidence type="ECO:0000313" key="7">
    <source>
        <dbReference type="EMBL" id="OAD71647.1"/>
    </source>
</evidence>
<dbReference type="Proteomes" id="UP000077315">
    <property type="component" value="Unassembled WGS sequence"/>
</dbReference>
<reference evidence="8" key="1">
    <citation type="submission" date="2015-06" db="EMBL/GenBank/DDBJ databases">
        <title>Expansion of signal transduction pathways in fungi by whole-genome duplication.</title>
        <authorList>
            <consortium name="DOE Joint Genome Institute"/>
            <person name="Corrochano L.M."/>
            <person name="Kuo A."/>
            <person name="Marcet-Houben M."/>
            <person name="Polaino S."/>
            <person name="Salamov A."/>
            <person name="Villalobos J.M."/>
            <person name="Alvarez M.I."/>
            <person name="Avalos J."/>
            <person name="Benito E.P."/>
            <person name="Benoit I."/>
            <person name="Burger G."/>
            <person name="Camino L.P."/>
            <person name="Canovas D."/>
            <person name="Cerda-Olmedo E."/>
            <person name="Cheng J.-F."/>
            <person name="Dominguez A."/>
            <person name="Elias M."/>
            <person name="Eslava A.P."/>
            <person name="Glaser F."/>
            <person name="Grimwood J."/>
            <person name="Gutierrez G."/>
            <person name="Heitman J."/>
            <person name="Henrissat B."/>
            <person name="Iturriaga E.A."/>
            <person name="Lang B.F."/>
            <person name="Lavin J.L."/>
            <person name="Lee S."/>
            <person name="Li W."/>
            <person name="Lindquist E."/>
            <person name="Lopez-Garcia S."/>
            <person name="Luque E.M."/>
            <person name="Marcos A.T."/>
            <person name="Martin J."/>
            <person name="McCluskey K."/>
            <person name="Medina H.R."/>
            <person name="Miralles-Duran A."/>
            <person name="Miyazaki A."/>
            <person name="Munoz-Torres E."/>
            <person name="Oguiza J.A."/>
            <person name="Ohm R."/>
            <person name="Olmedo M."/>
            <person name="Orejas M."/>
            <person name="Ortiz-Castellanos L."/>
            <person name="Pisabarro A.G."/>
            <person name="Rodriguez-Romero J."/>
            <person name="Ruiz-Herrera J."/>
            <person name="Ruiz-Vazquez R."/>
            <person name="Sanz C."/>
            <person name="Schackwitz W."/>
            <person name="Schmutz J."/>
            <person name="Shahriari M."/>
            <person name="Shelest E."/>
            <person name="Silva-Franco F."/>
            <person name="Soanes D."/>
            <person name="Syed K."/>
            <person name="Tagua V.G."/>
            <person name="Talbot N.J."/>
            <person name="Thon M."/>
            <person name="De vries R.P."/>
            <person name="Wiebenga A."/>
            <person name="Yadav J.S."/>
            <person name="Braun E.L."/>
            <person name="Baker S."/>
            <person name="Garre V."/>
            <person name="Horwitz B."/>
            <person name="Torres-Martinez S."/>
            <person name="Idnurm A."/>
            <person name="Herrera-Estrella A."/>
            <person name="Gabaldon T."/>
            <person name="Grigoriev I.V."/>
        </authorList>
    </citation>
    <scope>NUCLEOTIDE SEQUENCE [LARGE SCALE GENOMIC DNA]</scope>
    <source>
        <strain evidence="8">NRRL 1555(-)</strain>
    </source>
</reference>
<dbReference type="EMBL" id="KV440985">
    <property type="protein sequence ID" value="OAD71647.1"/>
    <property type="molecule type" value="Genomic_DNA"/>
</dbReference>
<name>A0A167M391_PHYB8</name>
<feature type="region of interest" description="Disordered" evidence="5">
    <location>
        <begin position="208"/>
        <end position="238"/>
    </location>
</feature>
<gene>
    <name evidence="7" type="ORF">PHYBLDRAFT_79705</name>
</gene>
<keyword evidence="1" id="KW-0479">Metal-binding</keyword>
<evidence type="ECO:0000256" key="5">
    <source>
        <dbReference type="SAM" id="MobiDB-lite"/>
    </source>
</evidence>
<keyword evidence="8" id="KW-1185">Reference proteome</keyword>
<dbReference type="PROSITE" id="PS50865">
    <property type="entry name" value="ZF_MYND_2"/>
    <property type="match status" value="1"/>
</dbReference>
<dbReference type="Gene3D" id="6.10.140.2220">
    <property type="match status" value="1"/>
</dbReference>
<evidence type="ECO:0000259" key="6">
    <source>
        <dbReference type="PROSITE" id="PS50865"/>
    </source>
</evidence>
<evidence type="ECO:0000256" key="2">
    <source>
        <dbReference type="ARBA" id="ARBA00022771"/>
    </source>
</evidence>
<evidence type="ECO:0000256" key="1">
    <source>
        <dbReference type="ARBA" id="ARBA00022723"/>
    </source>
</evidence>
<keyword evidence="2 4" id="KW-0863">Zinc-finger</keyword>
<dbReference type="InterPro" id="IPR002893">
    <property type="entry name" value="Znf_MYND"/>
</dbReference>
<feature type="domain" description="MYND-type" evidence="6">
    <location>
        <begin position="235"/>
        <end position="273"/>
    </location>
</feature>
<organism evidence="7 8">
    <name type="scientific">Phycomyces blakesleeanus (strain ATCC 8743b / DSM 1359 / FGSC 10004 / NBRC 33097 / NRRL 1555)</name>
    <dbReference type="NCBI Taxonomy" id="763407"/>
    <lineage>
        <taxon>Eukaryota</taxon>
        <taxon>Fungi</taxon>
        <taxon>Fungi incertae sedis</taxon>
        <taxon>Mucoromycota</taxon>
        <taxon>Mucoromycotina</taxon>
        <taxon>Mucoromycetes</taxon>
        <taxon>Mucorales</taxon>
        <taxon>Phycomycetaceae</taxon>
        <taxon>Phycomyces</taxon>
    </lineage>
</organism>
<dbReference type="RefSeq" id="XP_018289687.1">
    <property type="nucleotide sequence ID" value="XM_018443493.1"/>
</dbReference>
<dbReference type="OrthoDB" id="2271790at2759"/>
<evidence type="ECO:0000256" key="4">
    <source>
        <dbReference type="PROSITE-ProRule" id="PRU00134"/>
    </source>
</evidence>